<comment type="caution">
    <text evidence="19">The sequence shown here is derived from an EMBL/GenBank/DDBJ whole genome shotgun (WGS) entry which is preliminary data.</text>
</comment>
<dbReference type="InterPro" id="IPR012258">
    <property type="entry name" value="Acyl-CoA_oxidase"/>
</dbReference>
<dbReference type="Gene3D" id="2.40.110.10">
    <property type="entry name" value="Butyryl-CoA Dehydrogenase, subunit A, domain 2"/>
    <property type="match status" value="1"/>
</dbReference>
<comment type="subcellular location">
    <subcellularLocation>
        <location evidence="3">Peroxisome</location>
    </subcellularLocation>
</comment>
<keyword evidence="10" id="KW-0443">Lipid metabolism</keyword>
<keyword evidence="9" id="KW-0560">Oxidoreductase</keyword>
<comment type="pathway">
    <text evidence="4">Lipid metabolism; peroxisomal fatty acid beta-oxidation.</text>
</comment>
<evidence type="ECO:0000256" key="14">
    <source>
        <dbReference type="PIRSR" id="PIRSR000168-2"/>
    </source>
</evidence>
<feature type="domain" description="Acyl-CoA oxidase C-alpha1" evidence="18">
    <location>
        <begin position="299"/>
        <end position="472"/>
    </location>
</feature>
<dbReference type="RefSeq" id="XP_022394241.1">
    <property type="nucleotide sequence ID" value="XM_022528091.1"/>
</dbReference>
<dbReference type="PANTHER" id="PTHR10909">
    <property type="entry name" value="ELECTRON TRANSPORT OXIDOREDUCTASE"/>
    <property type="match status" value="1"/>
</dbReference>
<dbReference type="Proteomes" id="UP000179179">
    <property type="component" value="Unassembled WGS sequence"/>
</dbReference>
<dbReference type="InterPro" id="IPR037069">
    <property type="entry name" value="AcylCoA_DH/ox_N_sf"/>
</dbReference>
<evidence type="ECO:0000313" key="19">
    <source>
        <dbReference type="EMBL" id="OGM50524.1"/>
    </source>
</evidence>
<dbReference type="SUPFAM" id="SSF56645">
    <property type="entry name" value="Acyl-CoA dehydrogenase NM domain-like"/>
    <property type="match status" value="1"/>
</dbReference>
<feature type="binding site" evidence="14">
    <location>
        <position position="201"/>
    </location>
    <ligand>
        <name>FAD</name>
        <dbReference type="ChEBI" id="CHEBI:57692"/>
    </ligand>
</feature>
<evidence type="ECO:0000313" key="20">
    <source>
        <dbReference type="Proteomes" id="UP000179179"/>
    </source>
</evidence>
<keyword evidence="6 12" id="KW-0285">Flavoprotein</keyword>
<dbReference type="FunFam" id="1.20.140.10:FF:000007">
    <property type="entry name" value="Acyl-coenzyme A oxidase"/>
    <property type="match status" value="1"/>
</dbReference>
<dbReference type="GeneID" id="34444351"/>
<keyword evidence="20" id="KW-1185">Reference proteome</keyword>
<name>A0A1F8AFL0_9EURO</name>
<dbReference type="SUPFAM" id="SSF47203">
    <property type="entry name" value="Acyl-CoA dehydrogenase C-terminal domain-like"/>
    <property type="match status" value="2"/>
</dbReference>
<dbReference type="GO" id="GO:0005777">
    <property type="term" value="C:peroxisome"/>
    <property type="evidence" value="ECO:0007669"/>
    <property type="project" value="UniProtKB-SubCell"/>
</dbReference>
<evidence type="ECO:0000256" key="12">
    <source>
        <dbReference type="PIRNR" id="PIRNR000168"/>
    </source>
</evidence>
<dbReference type="FunFam" id="1.20.140.10:FF:000015">
    <property type="entry name" value="Acyl-coenzyme A oxidase"/>
    <property type="match status" value="1"/>
</dbReference>
<dbReference type="InterPro" id="IPR046373">
    <property type="entry name" value="Acyl-CoA_Oxase/DH_mid-dom_sf"/>
</dbReference>
<dbReference type="AlphaFoldDB" id="A0A1F8AFL0"/>
<dbReference type="Gene3D" id="1.10.540.10">
    <property type="entry name" value="Acyl-CoA dehydrogenase/oxidase, N-terminal domain"/>
    <property type="match status" value="1"/>
</dbReference>
<dbReference type="GO" id="GO:0055088">
    <property type="term" value="P:lipid homeostasis"/>
    <property type="evidence" value="ECO:0007669"/>
    <property type="project" value="TreeGrafter"/>
</dbReference>
<dbReference type="STRING" id="109264.A0A1F8AFL0"/>
<evidence type="ECO:0000256" key="11">
    <source>
        <dbReference type="ARBA" id="ARBA00023140"/>
    </source>
</evidence>
<keyword evidence="8" id="KW-0276">Fatty acid metabolism</keyword>
<evidence type="ECO:0000256" key="1">
    <source>
        <dbReference type="ARBA" id="ARBA00001201"/>
    </source>
</evidence>
<protein>
    <recommendedName>
        <fullName evidence="12">Acyl-coenzyme A oxidase</fullName>
    </recommendedName>
</protein>
<feature type="domain" description="Acyl-coenzyme A oxidase N-terminal" evidence="17">
    <location>
        <begin position="42"/>
        <end position="156"/>
    </location>
</feature>
<comment type="similarity">
    <text evidence="5 12">Belongs to the acyl-CoA oxidase family.</text>
</comment>
<feature type="active site" description="Proton acceptor" evidence="13">
    <location>
        <position position="457"/>
    </location>
</feature>
<feature type="domain" description="Acyl-CoA oxidase C-terminal" evidence="16">
    <location>
        <begin position="513"/>
        <end position="688"/>
    </location>
</feature>
<feature type="region of interest" description="Disordered" evidence="15">
    <location>
        <begin position="1"/>
        <end position="36"/>
    </location>
</feature>
<evidence type="ECO:0000256" key="5">
    <source>
        <dbReference type="ARBA" id="ARBA00006288"/>
    </source>
</evidence>
<evidence type="ECO:0000256" key="13">
    <source>
        <dbReference type="PIRSR" id="PIRSR000168-1"/>
    </source>
</evidence>
<evidence type="ECO:0000256" key="8">
    <source>
        <dbReference type="ARBA" id="ARBA00022832"/>
    </source>
</evidence>
<dbReference type="GO" id="GO:0071949">
    <property type="term" value="F:FAD binding"/>
    <property type="evidence" value="ECO:0007669"/>
    <property type="project" value="InterPro"/>
</dbReference>
<dbReference type="Pfam" id="PF22924">
    <property type="entry name" value="ACOX_C_alpha1"/>
    <property type="match status" value="1"/>
</dbReference>
<comment type="catalytic activity">
    <reaction evidence="1">
        <text>a 2,3-saturated acyl-CoA + O2 = a (2E)-enoyl-CoA + H2O2</text>
        <dbReference type="Rhea" id="RHEA:38959"/>
        <dbReference type="ChEBI" id="CHEBI:15379"/>
        <dbReference type="ChEBI" id="CHEBI:16240"/>
        <dbReference type="ChEBI" id="CHEBI:58856"/>
        <dbReference type="ChEBI" id="CHEBI:65111"/>
        <dbReference type="EC" id="1.3.3.6"/>
    </reaction>
</comment>
<dbReference type="Gene3D" id="1.20.140.10">
    <property type="entry name" value="Butyryl-CoA Dehydrogenase, subunit A, domain 3"/>
    <property type="match status" value="2"/>
</dbReference>
<comment type="cofactor">
    <cofactor evidence="2">
        <name>FAD</name>
        <dbReference type="ChEBI" id="CHEBI:57692"/>
    </cofactor>
</comment>
<accession>A0A1F8AFL0</accession>
<evidence type="ECO:0000256" key="4">
    <source>
        <dbReference type="ARBA" id="ARBA00004846"/>
    </source>
</evidence>
<dbReference type="Pfam" id="PF14749">
    <property type="entry name" value="Acyl-CoA_ox_N"/>
    <property type="match status" value="1"/>
</dbReference>
<dbReference type="GO" id="GO:0033540">
    <property type="term" value="P:fatty acid beta-oxidation using acyl-CoA oxidase"/>
    <property type="evidence" value="ECO:0007669"/>
    <property type="project" value="UniProtKB-UniPathway"/>
</dbReference>
<keyword evidence="7 12" id="KW-0274">FAD</keyword>
<dbReference type="Pfam" id="PF01756">
    <property type="entry name" value="ACOX"/>
    <property type="match status" value="1"/>
</dbReference>
<gene>
    <name evidence="19" type="ORF">ABOM_000961</name>
</gene>
<dbReference type="OrthoDB" id="538336at2759"/>
<evidence type="ECO:0000256" key="9">
    <source>
        <dbReference type="ARBA" id="ARBA00023002"/>
    </source>
</evidence>
<dbReference type="InterPro" id="IPR029320">
    <property type="entry name" value="Acyl-CoA_ox_N"/>
</dbReference>
<evidence type="ECO:0000256" key="15">
    <source>
        <dbReference type="SAM" id="MobiDB-lite"/>
    </source>
</evidence>
<evidence type="ECO:0000256" key="6">
    <source>
        <dbReference type="ARBA" id="ARBA00022630"/>
    </source>
</evidence>
<evidence type="ECO:0000259" key="16">
    <source>
        <dbReference type="Pfam" id="PF01756"/>
    </source>
</evidence>
<evidence type="ECO:0000256" key="7">
    <source>
        <dbReference type="ARBA" id="ARBA00022827"/>
    </source>
</evidence>
<dbReference type="UniPathway" id="UPA00661"/>
<dbReference type="InterPro" id="IPR002655">
    <property type="entry name" value="Acyl-CoA_oxidase_C"/>
</dbReference>
<evidence type="ECO:0000259" key="17">
    <source>
        <dbReference type="Pfam" id="PF14749"/>
    </source>
</evidence>
<dbReference type="FunFam" id="2.40.110.10:FF:000003">
    <property type="entry name" value="Acyl-coenzyme A oxidase"/>
    <property type="match status" value="1"/>
</dbReference>
<dbReference type="EMBL" id="LYCR01000003">
    <property type="protein sequence ID" value="OGM50524.1"/>
    <property type="molecule type" value="Genomic_DNA"/>
</dbReference>
<dbReference type="InterPro" id="IPR009100">
    <property type="entry name" value="AcylCoA_DH/oxidase_NM_dom_sf"/>
</dbReference>
<evidence type="ECO:0000256" key="3">
    <source>
        <dbReference type="ARBA" id="ARBA00004275"/>
    </source>
</evidence>
<evidence type="ECO:0000256" key="10">
    <source>
        <dbReference type="ARBA" id="ARBA00023098"/>
    </source>
</evidence>
<sequence>MNAGPMKRPHTTLPPSWVTKLQPSKPHGPDLLSSERQNSVIDPNILANLLHTKEAVEIQRRVLEVLQNDEVFDKTGNYFGSRLEQFKTSLSRGKRLHQLQQAYHWNEQEFACALELIGDSTAYAIHWKGFLSGIREQGTPEQQELFLRRAEKMEIIGCFCQTELGHGSNVRKLETTATWDPSDQTFILHSPHLTASKWWAGTLGRTANYAIIMAQLIIAGKEYGPHPFVCQIRDLVTHEPLGGIYVGDIGPKFGYNMVDNGFLLLNQVKIPHVNMLARFSRVDPKTNTYIPPESPARIYVTLTKIRCALVLESARNMARGLTIAIRYSAVRCQFQDPAGNPAQIGETQVLDYTMVQYRLLPLLAESLALNFTGQATIAFHGETKDTGKVGQPGNSADSRKEVLAELHATSCGLKAYATSAAAQGLELCRRACGGHGYSSFSGIGNVFKDYVASQTYEGDNFVLGQQTANYLLKQAQMVAQGTPSESIAGKNLSRYAAVKNEPIRFSLDSDGDLVAVFGWRAAYLTFKTLQQSLIPGKTRNQLQVAMWKLCTAHCQFLVIRGFYERLAVLASTPTPEPQLGPEAREVLWKLFRLYAVFLIQSEPYDFFASKALQVEQLEHANTVMFMQLLADIRPHAVKLVDAWNLPDWLLDSSLGRYDGRVYEDLFQRATQSNPLNRISVDPRPYSSTIIKDESVSGARSNL</sequence>
<dbReference type="PIRSF" id="PIRSF000168">
    <property type="entry name" value="Acyl-CoA_oxidase"/>
    <property type="match status" value="1"/>
</dbReference>
<keyword evidence="11" id="KW-0576">Peroxisome</keyword>
<proteinExistence type="inferred from homology"/>
<dbReference type="InterPro" id="IPR036250">
    <property type="entry name" value="AcylCo_DH-like_C"/>
</dbReference>
<dbReference type="InterPro" id="IPR055060">
    <property type="entry name" value="ACOX_C_alpha1"/>
</dbReference>
<dbReference type="GO" id="GO:0005504">
    <property type="term" value="F:fatty acid binding"/>
    <property type="evidence" value="ECO:0007669"/>
    <property type="project" value="TreeGrafter"/>
</dbReference>
<evidence type="ECO:0000256" key="2">
    <source>
        <dbReference type="ARBA" id="ARBA00001974"/>
    </source>
</evidence>
<evidence type="ECO:0000259" key="18">
    <source>
        <dbReference type="Pfam" id="PF22924"/>
    </source>
</evidence>
<feature type="binding site" evidence="14">
    <location>
        <position position="162"/>
    </location>
    <ligand>
        <name>FAD</name>
        <dbReference type="ChEBI" id="CHEBI:57692"/>
    </ligand>
</feature>
<dbReference type="GO" id="GO:0003997">
    <property type="term" value="F:acyl-CoA oxidase activity"/>
    <property type="evidence" value="ECO:0007669"/>
    <property type="project" value="UniProtKB-EC"/>
</dbReference>
<reference evidence="19 20" key="1">
    <citation type="journal article" date="2016" name="Genome Biol. Evol.">
        <title>Draft genome sequence of an aflatoxigenic Aspergillus species, A. bombycis.</title>
        <authorList>
            <person name="Moore G.G."/>
            <person name="Mack B.M."/>
            <person name="Beltz S.B."/>
            <person name="Gilbert M.K."/>
        </authorList>
    </citation>
    <scope>NUCLEOTIDE SEQUENCE [LARGE SCALE GENOMIC DNA]</scope>
    <source>
        <strain evidence="20">NRRL 26010</strain>
    </source>
</reference>
<dbReference type="PANTHER" id="PTHR10909:SF250">
    <property type="entry name" value="PEROXISOMAL ACYL-COENZYME A OXIDASE 1"/>
    <property type="match status" value="1"/>
</dbReference>
<organism evidence="19 20">
    <name type="scientific">Aspergillus bombycis</name>
    <dbReference type="NCBI Taxonomy" id="109264"/>
    <lineage>
        <taxon>Eukaryota</taxon>
        <taxon>Fungi</taxon>
        <taxon>Dikarya</taxon>
        <taxon>Ascomycota</taxon>
        <taxon>Pezizomycotina</taxon>
        <taxon>Eurotiomycetes</taxon>
        <taxon>Eurotiomycetidae</taxon>
        <taxon>Eurotiales</taxon>
        <taxon>Aspergillaceae</taxon>
        <taxon>Aspergillus</taxon>
    </lineage>
</organism>